<feature type="domain" description="Replication factor A C-terminal" evidence="8">
    <location>
        <begin position="278"/>
        <end position="408"/>
    </location>
</feature>
<accession>A0A834TGK9</accession>
<comment type="similarity">
    <text evidence="1">Belongs to the replication factor A protein 1 family.</text>
</comment>
<evidence type="ECO:0000256" key="5">
    <source>
        <dbReference type="ARBA" id="ARBA00023125"/>
    </source>
</evidence>
<evidence type="ECO:0000313" key="10">
    <source>
        <dbReference type="Proteomes" id="UP000634136"/>
    </source>
</evidence>
<dbReference type="SUPFAM" id="SSF50249">
    <property type="entry name" value="Nucleic acid-binding proteins"/>
    <property type="match status" value="3"/>
</dbReference>
<reference evidence="9" key="1">
    <citation type="submission" date="2020-09" db="EMBL/GenBank/DDBJ databases">
        <title>Genome-Enabled Discovery of Anthraquinone Biosynthesis in Senna tora.</title>
        <authorList>
            <person name="Kang S.-H."/>
            <person name="Pandey R.P."/>
            <person name="Lee C.-M."/>
            <person name="Sim J.-S."/>
            <person name="Jeong J.-T."/>
            <person name="Choi B.-S."/>
            <person name="Jung M."/>
            <person name="Ginzburg D."/>
            <person name="Zhao K."/>
            <person name="Won S.Y."/>
            <person name="Oh T.-J."/>
            <person name="Yu Y."/>
            <person name="Kim N.-H."/>
            <person name="Lee O.R."/>
            <person name="Lee T.-H."/>
            <person name="Bashyal P."/>
            <person name="Kim T.-S."/>
            <person name="Lee W.-H."/>
            <person name="Kawkins C."/>
            <person name="Kim C.-K."/>
            <person name="Kim J.S."/>
            <person name="Ahn B.O."/>
            <person name="Rhee S.Y."/>
            <person name="Sohng J.K."/>
        </authorList>
    </citation>
    <scope>NUCLEOTIDE SEQUENCE</scope>
    <source>
        <tissue evidence="9">Leaf</tissue>
    </source>
</reference>
<dbReference type="CDD" id="cd04481">
    <property type="entry name" value="RPA1_DBD_B_like"/>
    <property type="match status" value="1"/>
</dbReference>
<name>A0A834TGK9_9FABA</name>
<keyword evidence="3" id="KW-0863">Zinc-finger</keyword>
<evidence type="ECO:0000256" key="6">
    <source>
        <dbReference type="SAM" id="MobiDB-lite"/>
    </source>
</evidence>
<evidence type="ECO:0000256" key="4">
    <source>
        <dbReference type="ARBA" id="ARBA00022833"/>
    </source>
</evidence>
<organism evidence="9 10">
    <name type="scientific">Senna tora</name>
    <dbReference type="NCBI Taxonomy" id="362788"/>
    <lineage>
        <taxon>Eukaryota</taxon>
        <taxon>Viridiplantae</taxon>
        <taxon>Streptophyta</taxon>
        <taxon>Embryophyta</taxon>
        <taxon>Tracheophyta</taxon>
        <taxon>Spermatophyta</taxon>
        <taxon>Magnoliopsida</taxon>
        <taxon>eudicotyledons</taxon>
        <taxon>Gunneridae</taxon>
        <taxon>Pentapetalae</taxon>
        <taxon>rosids</taxon>
        <taxon>fabids</taxon>
        <taxon>Fabales</taxon>
        <taxon>Fabaceae</taxon>
        <taxon>Caesalpinioideae</taxon>
        <taxon>Cassia clade</taxon>
        <taxon>Senna</taxon>
    </lineage>
</organism>
<dbReference type="EMBL" id="JAAIUW010000008">
    <property type="protein sequence ID" value="KAF7821817.1"/>
    <property type="molecule type" value="Genomic_DNA"/>
</dbReference>
<keyword evidence="4" id="KW-0862">Zinc</keyword>
<evidence type="ECO:0000313" key="9">
    <source>
        <dbReference type="EMBL" id="KAF7821817.1"/>
    </source>
</evidence>
<keyword evidence="2" id="KW-0479">Metal-binding</keyword>
<evidence type="ECO:0000259" key="7">
    <source>
        <dbReference type="Pfam" id="PF02721"/>
    </source>
</evidence>
<dbReference type="InterPro" id="IPR003871">
    <property type="entry name" value="RFA1B/D_OB_1st"/>
</dbReference>
<feature type="region of interest" description="Disordered" evidence="6">
    <location>
        <begin position="466"/>
        <end position="502"/>
    </location>
</feature>
<proteinExistence type="inferred from homology"/>
<keyword evidence="5 9" id="KW-0238">DNA-binding</keyword>
<dbReference type="GO" id="GO:0003677">
    <property type="term" value="F:DNA binding"/>
    <property type="evidence" value="ECO:0007669"/>
    <property type="project" value="UniProtKB-KW"/>
</dbReference>
<comment type="caution">
    <text evidence="9">The sequence shown here is derived from an EMBL/GenBank/DDBJ whole genome shotgun (WGS) entry which is preliminary data.</text>
</comment>
<dbReference type="GO" id="GO:0008270">
    <property type="term" value="F:zinc ion binding"/>
    <property type="evidence" value="ECO:0007669"/>
    <property type="project" value="UniProtKB-KW"/>
</dbReference>
<dbReference type="AlphaFoldDB" id="A0A834TGK9"/>
<dbReference type="Proteomes" id="UP000634136">
    <property type="component" value="Unassembled WGS sequence"/>
</dbReference>
<protein>
    <submittedName>
        <fullName evidence="9">Replication protein A 70 kDa DNA-binding subunit E-like</fullName>
    </submittedName>
</protein>
<keyword evidence="10" id="KW-1185">Reference proteome</keyword>
<evidence type="ECO:0000256" key="1">
    <source>
        <dbReference type="ARBA" id="ARBA00005690"/>
    </source>
</evidence>
<sequence>MEQDNVEFISDVYPDKETWKLRVRIIRLWYVKEDYAPHHILGIHMIFLDEKGSKIQAFVTRKNLILIHKPHLEEGKCYEVIYGHVGLNNGEFRATRHAYRINFNLSTKVQPCETTIPIFAFDFVPISDILCKKAPKGYLIDVIGEITSYGQLDHFEKDGKTSDRFVMDIEDTSGKKIKCTLFGDYASMAIRYINESIEALKNVFCNSWNAFKLHFNLDIPEVVQYKQRARLSTTYLSQQMTQSITQTSVNSQDEIFSLDKYKTIGDIRESTEIGTFVTLGTIHKIKRSYGWYYESCNKCRKKVKTVDGQLICPGCEKTPLLLIPRYKIHVLVMNHTGSASFVLFDTQAYKLIHKTARELKLHQIEVTAEDGSFPEEIEQIVQRRYLFKVKITEFNVEQNSSFTVSNVTDDATLINTFISSQGINREEFEGASANSTLPNISLRHQNNFVICDDEIDISSSSSYTPYKRGIPSYQDTSELENMRSFESSTSKPMKVVKKEKSE</sequence>
<dbReference type="Pfam" id="PF08646">
    <property type="entry name" value="Rep_fac-A_C"/>
    <property type="match status" value="1"/>
</dbReference>
<dbReference type="CDD" id="cd04480">
    <property type="entry name" value="RPA1_DBD_A_like"/>
    <property type="match status" value="1"/>
</dbReference>
<dbReference type="PANTHER" id="PTHR47165:SF4">
    <property type="entry name" value="OS03G0429900 PROTEIN"/>
    <property type="match status" value="1"/>
</dbReference>
<dbReference type="InterPro" id="IPR012340">
    <property type="entry name" value="NA-bd_OB-fold"/>
</dbReference>
<dbReference type="InterPro" id="IPR047192">
    <property type="entry name" value="Euk_RPA1_DBD_C"/>
</dbReference>
<dbReference type="InterPro" id="IPR013955">
    <property type="entry name" value="Rep_factor-A_C"/>
</dbReference>
<dbReference type="CDD" id="cd04476">
    <property type="entry name" value="RPA1_DBD_C"/>
    <property type="match status" value="1"/>
</dbReference>
<evidence type="ECO:0000256" key="3">
    <source>
        <dbReference type="ARBA" id="ARBA00022771"/>
    </source>
</evidence>
<dbReference type="Pfam" id="PF02721">
    <property type="entry name" value="DUF223"/>
    <property type="match status" value="1"/>
</dbReference>
<feature type="domain" description="Replication protein A 70 kDa DNA-binding subunit B/D first OB fold" evidence="7">
    <location>
        <begin position="7"/>
        <end position="112"/>
    </location>
</feature>
<evidence type="ECO:0000256" key="2">
    <source>
        <dbReference type="ARBA" id="ARBA00022723"/>
    </source>
</evidence>
<dbReference type="Gene3D" id="2.40.50.140">
    <property type="entry name" value="Nucleic acid-binding proteins"/>
    <property type="match status" value="3"/>
</dbReference>
<dbReference type="PANTHER" id="PTHR47165">
    <property type="entry name" value="OS03G0429900 PROTEIN"/>
    <property type="match status" value="1"/>
</dbReference>
<evidence type="ECO:0000259" key="8">
    <source>
        <dbReference type="Pfam" id="PF08646"/>
    </source>
</evidence>
<gene>
    <name evidence="9" type="ORF">G2W53_027272</name>
</gene>
<dbReference type="OrthoDB" id="1750540at2759"/>